<dbReference type="GO" id="GO:0051301">
    <property type="term" value="P:cell division"/>
    <property type="evidence" value="ECO:0007669"/>
    <property type="project" value="UniProtKB-KW"/>
</dbReference>
<sequence>MKNTTFRNRTSGARLVAGASRNGWKSASTKQANRWGRPYAVYHASKDEVQAPAIPQDDPQTRLQKVEAVLLLAKGPQTARKIAQLANLEDATEARTMIRRLNEVFDEYGRSIRVESIAGGYQLLTRPQFAPWIRRLGHVPAPVSLSSPAMETLAIVAYRQPVMRANIEAIRGVACGELLRQLMERDLVRISGRSEELGRPFLYSTSKRFLQIFGLHSVDALPNIRFDMLPDETSENDEEGSQADLADPQLLNEQIDPSDSVEESDVSIALETAVLGPHSSNLISPDLGGAVALVTETGTDAPTAIIEDEENDWDDEDDDEWDDEEDDWDDDEEEDDWEEVGDDDEDDDDDEEDDDDDADDDDDTEDGDEDDVEFDDDDDLDEDDLDEDLDDDDEDDDEWD</sequence>
<dbReference type="Pfam" id="PF04079">
    <property type="entry name" value="SMC_ScpB"/>
    <property type="match status" value="1"/>
</dbReference>
<keyword evidence="2" id="KW-0132">Cell division</keyword>
<gene>
    <name evidence="6" type="ORF">FF011L_55530</name>
</gene>
<dbReference type="PANTHER" id="PTHR34298:SF2">
    <property type="entry name" value="SEGREGATION AND CONDENSATION PROTEIN B"/>
    <property type="match status" value="1"/>
</dbReference>
<dbReference type="InterPro" id="IPR005234">
    <property type="entry name" value="ScpB_csome_segregation"/>
</dbReference>
<dbReference type="Gene3D" id="1.10.10.10">
    <property type="entry name" value="Winged helix-like DNA-binding domain superfamily/Winged helix DNA-binding domain"/>
    <property type="match status" value="2"/>
</dbReference>
<dbReference type="Proteomes" id="UP000320672">
    <property type="component" value="Chromosome"/>
</dbReference>
<dbReference type="SUPFAM" id="SSF46785">
    <property type="entry name" value="Winged helix' DNA-binding domain"/>
    <property type="match status" value="2"/>
</dbReference>
<evidence type="ECO:0000256" key="1">
    <source>
        <dbReference type="ARBA" id="ARBA00022490"/>
    </source>
</evidence>
<keyword evidence="1" id="KW-0963">Cytoplasm</keyword>
<evidence type="ECO:0000256" key="5">
    <source>
        <dbReference type="SAM" id="MobiDB-lite"/>
    </source>
</evidence>
<evidence type="ECO:0008006" key="8">
    <source>
        <dbReference type="Google" id="ProtNLM"/>
    </source>
</evidence>
<dbReference type="EMBL" id="CP036262">
    <property type="protein sequence ID" value="QDS96740.1"/>
    <property type="molecule type" value="Genomic_DNA"/>
</dbReference>
<dbReference type="InterPro" id="IPR036388">
    <property type="entry name" value="WH-like_DNA-bd_sf"/>
</dbReference>
<dbReference type="InterPro" id="IPR036390">
    <property type="entry name" value="WH_DNA-bd_sf"/>
</dbReference>
<name>A0A517MPD3_9BACT</name>
<dbReference type="NCBIfam" id="TIGR00281">
    <property type="entry name" value="SMC-Scp complex subunit ScpB"/>
    <property type="match status" value="1"/>
</dbReference>
<feature type="region of interest" description="Disordered" evidence="5">
    <location>
        <begin position="230"/>
        <end position="249"/>
    </location>
</feature>
<feature type="region of interest" description="Disordered" evidence="5">
    <location>
        <begin position="299"/>
        <end position="400"/>
    </location>
</feature>
<protein>
    <recommendedName>
        <fullName evidence="8">Segregation and condensation protein B</fullName>
    </recommendedName>
</protein>
<evidence type="ECO:0000256" key="3">
    <source>
        <dbReference type="ARBA" id="ARBA00022829"/>
    </source>
</evidence>
<proteinExistence type="predicted"/>
<feature type="compositionally biased region" description="Acidic residues" evidence="5">
    <location>
        <begin position="306"/>
        <end position="400"/>
    </location>
</feature>
<evidence type="ECO:0000313" key="6">
    <source>
        <dbReference type="EMBL" id="QDS96740.1"/>
    </source>
</evidence>
<evidence type="ECO:0000313" key="7">
    <source>
        <dbReference type="Proteomes" id="UP000320672"/>
    </source>
</evidence>
<feature type="compositionally biased region" description="Acidic residues" evidence="5">
    <location>
        <begin position="230"/>
        <end position="241"/>
    </location>
</feature>
<dbReference type="PANTHER" id="PTHR34298">
    <property type="entry name" value="SEGREGATION AND CONDENSATION PROTEIN B"/>
    <property type="match status" value="1"/>
</dbReference>
<keyword evidence="4" id="KW-0131">Cell cycle</keyword>
<dbReference type="GO" id="GO:0051304">
    <property type="term" value="P:chromosome separation"/>
    <property type="evidence" value="ECO:0007669"/>
    <property type="project" value="InterPro"/>
</dbReference>
<dbReference type="KEGG" id="rml:FF011L_55530"/>
<organism evidence="6 7">
    <name type="scientific">Roseimaritima multifibrata</name>
    <dbReference type="NCBI Taxonomy" id="1930274"/>
    <lineage>
        <taxon>Bacteria</taxon>
        <taxon>Pseudomonadati</taxon>
        <taxon>Planctomycetota</taxon>
        <taxon>Planctomycetia</taxon>
        <taxon>Pirellulales</taxon>
        <taxon>Pirellulaceae</taxon>
        <taxon>Roseimaritima</taxon>
    </lineage>
</organism>
<evidence type="ECO:0000256" key="2">
    <source>
        <dbReference type="ARBA" id="ARBA00022618"/>
    </source>
</evidence>
<keyword evidence="3" id="KW-0159">Chromosome partition</keyword>
<keyword evidence="7" id="KW-1185">Reference proteome</keyword>
<reference evidence="6 7" key="1">
    <citation type="submission" date="2019-02" db="EMBL/GenBank/DDBJ databases">
        <title>Deep-cultivation of Planctomycetes and their phenomic and genomic characterization uncovers novel biology.</title>
        <authorList>
            <person name="Wiegand S."/>
            <person name="Jogler M."/>
            <person name="Boedeker C."/>
            <person name="Pinto D."/>
            <person name="Vollmers J."/>
            <person name="Rivas-Marin E."/>
            <person name="Kohn T."/>
            <person name="Peeters S.H."/>
            <person name="Heuer A."/>
            <person name="Rast P."/>
            <person name="Oberbeckmann S."/>
            <person name="Bunk B."/>
            <person name="Jeske O."/>
            <person name="Meyerdierks A."/>
            <person name="Storesund J.E."/>
            <person name="Kallscheuer N."/>
            <person name="Luecker S."/>
            <person name="Lage O.M."/>
            <person name="Pohl T."/>
            <person name="Merkel B.J."/>
            <person name="Hornburger P."/>
            <person name="Mueller R.-W."/>
            <person name="Bruemmer F."/>
            <person name="Labrenz M."/>
            <person name="Spormann A.M."/>
            <person name="Op den Camp H."/>
            <person name="Overmann J."/>
            <person name="Amann R."/>
            <person name="Jetten M.S.M."/>
            <person name="Mascher T."/>
            <person name="Medema M.H."/>
            <person name="Devos D.P."/>
            <person name="Kaster A.-K."/>
            <person name="Ovreas L."/>
            <person name="Rohde M."/>
            <person name="Galperin M.Y."/>
            <person name="Jogler C."/>
        </authorList>
    </citation>
    <scope>NUCLEOTIDE SEQUENCE [LARGE SCALE GENOMIC DNA]</scope>
    <source>
        <strain evidence="6 7">FF011L</strain>
    </source>
</reference>
<accession>A0A517MPD3</accession>
<dbReference type="RefSeq" id="WP_246109640.1">
    <property type="nucleotide sequence ID" value="NZ_CP036262.1"/>
</dbReference>
<evidence type="ECO:0000256" key="4">
    <source>
        <dbReference type="ARBA" id="ARBA00023306"/>
    </source>
</evidence>
<dbReference type="AlphaFoldDB" id="A0A517MPD3"/>